<dbReference type="Pfam" id="PF07762">
    <property type="entry name" value="DUF1618"/>
    <property type="match status" value="1"/>
</dbReference>
<keyword evidence="4" id="KW-1185">Reference proteome</keyword>
<dbReference type="AlphaFoldDB" id="A0AAQ3WKR3"/>
<sequence length="489" mass="55008">MPTHRRYKGASRRSRSVRSPSRADVSHRDPSPAMRISPTDLMEVPSHGHRRSKRSSSASSSSATPYPTWVILNRMGARRDSFHGDGTTSAASCTSAGSEEIRVSFHLAKPPRTSLLVLDWPQGPRPSEGTTSHPHVIAAHRSAVLLEIISPAKYPRQRAVDYFVYDANGNASEGVRHPASLTQLPVCYWKGTSNADIPRPRVMGRESMGLLSCDKDLFIIADLETRLQPSAVNIYLFCSGSDDWRVLRGVPIWDDDDGHGVSDLGWWSTDAVLPYGRRFLIWVDYLRGMIIANMVHGSENDLQQRPVPVLRYVPLPVDPVLGNPYHGDYGRGCPEATRSLCATNHGIKFVSVNNTHGNITLFSLLENNQTWREDATLDFAQLWDLDSENRIPHVKPKFPVVDMEHPHVVCFLLNKDRHFAEPEAATWMIKVHMKKKILLDITDYSYSNKVGRSSSYQKSYRTAREMSEGLSFISTEMPCYLSAETMERH</sequence>
<dbReference type="Proteomes" id="UP001341281">
    <property type="component" value="Chromosome 03"/>
</dbReference>
<reference evidence="3 4" key="1">
    <citation type="submission" date="2024-02" db="EMBL/GenBank/DDBJ databases">
        <title>High-quality chromosome-scale genome assembly of Pensacola bahiagrass (Paspalum notatum Flugge var. saurae).</title>
        <authorList>
            <person name="Vega J.M."/>
            <person name="Podio M."/>
            <person name="Orjuela J."/>
            <person name="Siena L.A."/>
            <person name="Pessino S.C."/>
            <person name="Combes M.C."/>
            <person name="Mariac C."/>
            <person name="Albertini E."/>
            <person name="Pupilli F."/>
            <person name="Ortiz J.P.A."/>
            <person name="Leblanc O."/>
        </authorList>
    </citation>
    <scope>NUCLEOTIDE SEQUENCE [LARGE SCALE GENOMIC DNA]</scope>
    <source>
        <strain evidence="3">R1</strain>
        <tissue evidence="3">Leaf</tissue>
    </source>
</reference>
<proteinExistence type="predicted"/>
<feature type="domain" description="DUF1618" evidence="2">
    <location>
        <begin position="282"/>
        <end position="410"/>
    </location>
</feature>
<evidence type="ECO:0000256" key="1">
    <source>
        <dbReference type="SAM" id="MobiDB-lite"/>
    </source>
</evidence>
<dbReference type="EMBL" id="CP144747">
    <property type="protein sequence ID" value="WVZ65307.1"/>
    <property type="molecule type" value="Genomic_DNA"/>
</dbReference>
<feature type="compositionally biased region" description="Basic residues" evidence="1">
    <location>
        <begin position="1"/>
        <end position="16"/>
    </location>
</feature>
<dbReference type="PANTHER" id="PTHR33074:SF75">
    <property type="entry name" value="OS01G0189800 PROTEIN"/>
    <property type="match status" value="1"/>
</dbReference>
<dbReference type="InterPro" id="IPR011676">
    <property type="entry name" value="DUF1618"/>
</dbReference>
<gene>
    <name evidence="3" type="ORF">U9M48_014695</name>
</gene>
<accession>A0AAQ3WKR3</accession>
<protein>
    <recommendedName>
        <fullName evidence="2">DUF1618 domain-containing protein</fullName>
    </recommendedName>
</protein>
<evidence type="ECO:0000313" key="4">
    <source>
        <dbReference type="Proteomes" id="UP001341281"/>
    </source>
</evidence>
<dbReference type="PANTHER" id="PTHR33074">
    <property type="entry name" value="EXPRESSED PROTEIN-RELATED"/>
    <property type="match status" value="1"/>
</dbReference>
<evidence type="ECO:0000259" key="2">
    <source>
        <dbReference type="Pfam" id="PF07762"/>
    </source>
</evidence>
<name>A0AAQ3WKR3_PASNO</name>
<organism evidence="3 4">
    <name type="scientific">Paspalum notatum var. saurae</name>
    <dbReference type="NCBI Taxonomy" id="547442"/>
    <lineage>
        <taxon>Eukaryota</taxon>
        <taxon>Viridiplantae</taxon>
        <taxon>Streptophyta</taxon>
        <taxon>Embryophyta</taxon>
        <taxon>Tracheophyta</taxon>
        <taxon>Spermatophyta</taxon>
        <taxon>Magnoliopsida</taxon>
        <taxon>Liliopsida</taxon>
        <taxon>Poales</taxon>
        <taxon>Poaceae</taxon>
        <taxon>PACMAD clade</taxon>
        <taxon>Panicoideae</taxon>
        <taxon>Andropogonodae</taxon>
        <taxon>Paspaleae</taxon>
        <taxon>Paspalinae</taxon>
        <taxon>Paspalum</taxon>
    </lineage>
</organism>
<evidence type="ECO:0000313" key="3">
    <source>
        <dbReference type="EMBL" id="WVZ65307.1"/>
    </source>
</evidence>
<feature type="region of interest" description="Disordered" evidence="1">
    <location>
        <begin position="1"/>
        <end position="64"/>
    </location>
</feature>